<feature type="transmembrane region" description="Helical" evidence="1">
    <location>
        <begin position="44"/>
        <end position="64"/>
    </location>
</feature>
<dbReference type="PATRIC" id="fig|1396.535.peg.4319"/>
<dbReference type="Proteomes" id="UP000076482">
    <property type="component" value="Unassembled WGS sequence"/>
</dbReference>
<keyword evidence="1" id="KW-0472">Membrane</keyword>
<sequence length="136" mass="15540">MRDFKIPTEFNRADQIAGFTLPQLGIMGGGLAICGGMIASPMPILLSLIISLPIGIITCILMFFKKMNMPIYEYYIVKLAYSVTPRRMIYRKENKRNLNSKQEEISFLILDTNKGKVDEKEDEKTLKKTKKSSKKK</sequence>
<dbReference type="InterPro" id="IPR024414">
    <property type="entry name" value="Uncharacterised_PrgI"/>
</dbReference>
<proteinExistence type="predicted"/>
<dbReference type="RefSeq" id="WP_063259789.1">
    <property type="nucleotide sequence ID" value="NZ_LJKE01000015.1"/>
</dbReference>
<evidence type="ECO:0008006" key="4">
    <source>
        <dbReference type="Google" id="ProtNLM"/>
    </source>
</evidence>
<accession>A0A164QS48</accession>
<keyword evidence="1" id="KW-0812">Transmembrane</keyword>
<evidence type="ECO:0000313" key="3">
    <source>
        <dbReference type="Proteomes" id="UP000076482"/>
    </source>
</evidence>
<evidence type="ECO:0000256" key="1">
    <source>
        <dbReference type="SAM" id="Phobius"/>
    </source>
</evidence>
<evidence type="ECO:0000313" key="2">
    <source>
        <dbReference type="EMBL" id="KZD72106.1"/>
    </source>
</evidence>
<name>A0A164QS48_BACCE</name>
<gene>
    <name evidence="2" type="ORF">B4088_0567</name>
</gene>
<keyword evidence="1" id="KW-1133">Transmembrane helix</keyword>
<protein>
    <recommendedName>
        <fullName evidence="4">PrgI family protein</fullName>
    </recommendedName>
</protein>
<dbReference type="AlphaFoldDB" id="A0A164QS48"/>
<reference evidence="2 3" key="1">
    <citation type="submission" date="2015-09" db="EMBL/GenBank/DDBJ databases">
        <title>Bacillus cereus food isolates.</title>
        <authorList>
            <person name="Boekhorst J."/>
        </authorList>
    </citation>
    <scope>NUCLEOTIDE SEQUENCE [LARGE SCALE GENOMIC DNA]</scope>
    <source>
        <strain evidence="2 3">B4088</strain>
    </source>
</reference>
<feature type="transmembrane region" description="Helical" evidence="1">
    <location>
        <begin position="21"/>
        <end position="38"/>
    </location>
</feature>
<dbReference type="Pfam" id="PF12666">
    <property type="entry name" value="PrgI"/>
    <property type="match status" value="1"/>
</dbReference>
<organism evidence="2 3">
    <name type="scientific">Bacillus cereus</name>
    <dbReference type="NCBI Taxonomy" id="1396"/>
    <lineage>
        <taxon>Bacteria</taxon>
        <taxon>Bacillati</taxon>
        <taxon>Bacillota</taxon>
        <taxon>Bacilli</taxon>
        <taxon>Bacillales</taxon>
        <taxon>Bacillaceae</taxon>
        <taxon>Bacillus</taxon>
        <taxon>Bacillus cereus group</taxon>
    </lineage>
</organism>
<comment type="caution">
    <text evidence="2">The sequence shown here is derived from an EMBL/GenBank/DDBJ whole genome shotgun (WGS) entry which is preliminary data.</text>
</comment>
<dbReference type="EMBL" id="LJKE01000015">
    <property type="protein sequence ID" value="KZD72106.1"/>
    <property type="molecule type" value="Genomic_DNA"/>
</dbReference>